<evidence type="ECO:0000259" key="2">
    <source>
        <dbReference type="Pfam" id="PF14303"/>
    </source>
</evidence>
<accession>A0A1E5V6C2</accession>
<evidence type="ECO:0000313" key="3">
    <source>
        <dbReference type="EMBL" id="OEL20692.1"/>
    </source>
</evidence>
<dbReference type="STRING" id="888268.A0A1E5V6C2"/>
<name>A0A1E5V6C2_9POAL</name>
<evidence type="ECO:0000256" key="1">
    <source>
        <dbReference type="SAM" id="MobiDB-lite"/>
    </source>
</evidence>
<feature type="region of interest" description="Disordered" evidence="1">
    <location>
        <begin position="122"/>
        <end position="178"/>
    </location>
</feature>
<evidence type="ECO:0000313" key="4">
    <source>
        <dbReference type="Proteomes" id="UP000095767"/>
    </source>
</evidence>
<organism evidence="3 4">
    <name type="scientific">Dichanthelium oligosanthes</name>
    <dbReference type="NCBI Taxonomy" id="888268"/>
    <lineage>
        <taxon>Eukaryota</taxon>
        <taxon>Viridiplantae</taxon>
        <taxon>Streptophyta</taxon>
        <taxon>Embryophyta</taxon>
        <taxon>Tracheophyta</taxon>
        <taxon>Spermatophyta</taxon>
        <taxon>Magnoliopsida</taxon>
        <taxon>Liliopsida</taxon>
        <taxon>Poales</taxon>
        <taxon>Poaceae</taxon>
        <taxon>PACMAD clade</taxon>
        <taxon>Panicoideae</taxon>
        <taxon>Panicodae</taxon>
        <taxon>Paniceae</taxon>
        <taxon>Dichantheliinae</taxon>
        <taxon>Dichanthelium</taxon>
    </lineage>
</organism>
<comment type="caution">
    <text evidence="3">The sequence shown here is derived from an EMBL/GenBank/DDBJ whole genome shotgun (WGS) entry which is preliminary data.</text>
</comment>
<sequence>MGSRTAMDAAALAEDGKMSWTPEEGLAWAIHAMQAHADNVRLLVHESFATAYAVPTHDLNRLLLTLEELADELDKVSVNCAELLPPLSNAMWVFEAVEGHQFNFLHCWVILRNERKWEDKMNGVKEGRTRSRMPADPSASAKGTDSEAPDSAARPMGRDAAKKRRSMQQGSESSSAYLEVLQRMTVSREVMNQA</sequence>
<dbReference type="PANTHER" id="PTHR45023:SF4">
    <property type="entry name" value="GLYCINE-RICH PROTEIN-RELATED"/>
    <property type="match status" value="1"/>
</dbReference>
<reference evidence="3 4" key="1">
    <citation type="submission" date="2016-09" db="EMBL/GenBank/DDBJ databases">
        <title>The draft genome of Dichanthelium oligosanthes: A C3 panicoid grass species.</title>
        <authorList>
            <person name="Studer A.J."/>
            <person name="Schnable J.C."/>
            <person name="Brutnell T.P."/>
        </authorList>
    </citation>
    <scope>NUCLEOTIDE SEQUENCE [LARGE SCALE GENOMIC DNA]</scope>
    <source>
        <strain evidence="4">cv. Kellogg 1175</strain>
        <tissue evidence="3">Leaf</tissue>
    </source>
</reference>
<feature type="domain" description="No apical meristem-associated C-terminal" evidence="2">
    <location>
        <begin position="101"/>
        <end position="173"/>
    </location>
</feature>
<dbReference type="InterPro" id="IPR029466">
    <property type="entry name" value="NAM-associated_C"/>
</dbReference>
<dbReference type="EMBL" id="LWDX02049918">
    <property type="protein sequence ID" value="OEL20692.1"/>
    <property type="molecule type" value="Genomic_DNA"/>
</dbReference>
<dbReference type="AlphaFoldDB" id="A0A1E5V6C2"/>
<dbReference type="PANTHER" id="PTHR45023">
    <property type="match status" value="1"/>
</dbReference>
<dbReference type="Proteomes" id="UP000095767">
    <property type="component" value="Unassembled WGS sequence"/>
</dbReference>
<dbReference type="OrthoDB" id="10659878at2759"/>
<protein>
    <recommendedName>
        <fullName evidence="2">No apical meristem-associated C-terminal domain-containing protein</fullName>
    </recommendedName>
</protein>
<feature type="compositionally biased region" description="Polar residues" evidence="1">
    <location>
        <begin position="167"/>
        <end position="176"/>
    </location>
</feature>
<keyword evidence="4" id="KW-1185">Reference proteome</keyword>
<gene>
    <name evidence="3" type="ORF">BAE44_0018289</name>
</gene>
<dbReference type="Pfam" id="PF14303">
    <property type="entry name" value="NAM-associated"/>
    <property type="match status" value="1"/>
</dbReference>
<proteinExistence type="predicted"/>